<proteinExistence type="predicted"/>
<dbReference type="OrthoDB" id="3335358at2759"/>
<dbReference type="PANTHER" id="PTHR34129">
    <property type="entry name" value="BLR1139 PROTEIN"/>
    <property type="match status" value="1"/>
</dbReference>
<evidence type="ECO:0000313" key="1">
    <source>
        <dbReference type="EMBL" id="PTB78345.1"/>
    </source>
</evidence>
<organism evidence="1 2">
    <name type="scientific">Trichoderma longibrachiatum ATCC 18648</name>
    <dbReference type="NCBI Taxonomy" id="983965"/>
    <lineage>
        <taxon>Eukaryota</taxon>
        <taxon>Fungi</taxon>
        <taxon>Dikarya</taxon>
        <taxon>Ascomycota</taxon>
        <taxon>Pezizomycotina</taxon>
        <taxon>Sordariomycetes</taxon>
        <taxon>Hypocreomycetidae</taxon>
        <taxon>Hypocreales</taxon>
        <taxon>Hypocreaceae</taxon>
        <taxon>Trichoderma</taxon>
    </lineage>
</organism>
<dbReference type="Gene3D" id="3.20.170.20">
    <property type="entry name" value="Protein of unknown function DUF952"/>
    <property type="match status" value="1"/>
</dbReference>
<protein>
    <recommendedName>
        <fullName evidence="3">DUF952-domain-containing protein</fullName>
    </recommendedName>
</protein>
<evidence type="ECO:0008006" key="3">
    <source>
        <dbReference type="Google" id="ProtNLM"/>
    </source>
</evidence>
<reference evidence="1 2" key="1">
    <citation type="submission" date="2016-07" db="EMBL/GenBank/DDBJ databases">
        <title>Multiple horizontal gene transfer events from other fungi enriched the ability of initially mycotrophic Trichoderma (Ascomycota) to feed on dead plant biomass.</title>
        <authorList>
            <consortium name="DOE Joint Genome Institute"/>
            <person name="Aerts A."/>
            <person name="Atanasova L."/>
            <person name="Chenthamara K."/>
            <person name="Zhang J."/>
            <person name="Grujic M."/>
            <person name="Henrissat B."/>
            <person name="Kuo A."/>
            <person name="Salamov A."/>
            <person name="Lipzen A."/>
            <person name="Labutti K."/>
            <person name="Barry K."/>
            <person name="Miao Y."/>
            <person name="Rahimi M.J."/>
            <person name="Shen Q."/>
            <person name="Grigoriev I.V."/>
            <person name="Kubicek C.P."/>
            <person name="Druzhinina I.S."/>
        </authorList>
    </citation>
    <scope>NUCLEOTIDE SEQUENCE [LARGE SCALE GENOMIC DNA]</scope>
    <source>
        <strain evidence="1 2">ATCC 18648</strain>
    </source>
</reference>
<dbReference type="SUPFAM" id="SSF56399">
    <property type="entry name" value="ADP-ribosylation"/>
    <property type="match status" value="1"/>
</dbReference>
<evidence type="ECO:0000313" key="2">
    <source>
        <dbReference type="Proteomes" id="UP000240760"/>
    </source>
</evidence>
<dbReference type="Pfam" id="PF06108">
    <property type="entry name" value="DUF952"/>
    <property type="match status" value="1"/>
</dbReference>
<name>A0A2T4C9W8_TRILO</name>
<dbReference type="PANTHER" id="PTHR34129:SF1">
    <property type="entry name" value="DUF952 DOMAIN-CONTAINING PROTEIN"/>
    <property type="match status" value="1"/>
</dbReference>
<dbReference type="InterPro" id="IPR009297">
    <property type="entry name" value="DUF952"/>
</dbReference>
<dbReference type="AlphaFoldDB" id="A0A2T4C9W8"/>
<accession>A0A2T4C9W8</accession>
<gene>
    <name evidence="1" type="ORF">M440DRAFT_1399501</name>
</gene>
<keyword evidence="2" id="KW-1185">Reference proteome</keyword>
<sequence length="172" mass="19383">MTTHGMTSGQIFRSLLTCTLFYAQSATRYIGLITSSLQLFTFKQQEEEDSSTLAMSAPNPLPKYIYKILPSPPQDPLPKEFPLSQLDANDGFVHLSTATQVPNTADLFFTDATQLWLIKLELAKLADPVKWESGFPHLYGNFGAADVQGLEKFERKEGRKWSEVMKTSTWLE</sequence>
<dbReference type="EMBL" id="KZ679129">
    <property type="protein sequence ID" value="PTB78345.1"/>
    <property type="molecule type" value="Genomic_DNA"/>
</dbReference>
<dbReference type="STRING" id="983965.A0A2T4C9W8"/>
<dbReference type="Proteomes" id="UP000240760">
    <property type="component" value="Unassembled WGS sequence"/>
</dbReference>